<protein>
    <recommendedName>
        <fullName evidence="5">Adenine DNA glycosylase</fullName>
        <ecNumber evidence="4">3.2.2.31</ecNumber>
    </recommendedName>
</protein>
<dbReference type="SMART" id="SM00525">
    <property type="entry name" value="FES"/>
    <property type="match status" value="1"/>
</dbReference>
<dbReference type="InterPro" id="IPR004036">
    <property type="entry name" value="Endonuclease-III-like_CS2"/>
</dbReference>
<dbReference type="PANTHER" id="PTHR42944">
    <property type="entry name" value="ADENINE DNA GLYCOSYLASE"/>
    <property type="match status" value="1"/>
</dbReference>
<dbReference type="InterPro" id="IPR044298">
    <property type="entry name" value="MIG/MutY"/>
</dbReference>
<proteinExistence type="inferred from homology"/>
<comment type="catalytic activity">
    <reaction evidence="1">
        <text>Hydrolyzes free adenine bases from 7,8-dihydro-8-oxoguanine:adenine mismatched double-stranded DNA, leaving an apurinic site.</text>
        <dbReference type="EC" id="3.2.2.31"/>
    </reaction>
</comment>
<dbReference type="FunFam" id="1.10.340.30:FF:000003">
    <property type="entry name" value="A/G-specific adenine glycosylase"/>
    <property type="match status" value="1"/>
</dbReference>
<dbReference type="Gene3D" id="1.10.1670.10">
    <property type="entry name" value="Helix-hairpin-Helix base-excision DNA repair enzymes (C-terminal)"/>
    <property type="match status" value="1"/>
</dbReference>
<keyword evidence="9" id="KW-0378">Hydrolase</keyword>
<evidence type="ECO:0000256" key="3">
    <source>
        <dbReference type="ARBA" id="ARBA00008343"/>
    </source>
</evidence>
<dbReference type="GO" id="GO:0000701">
    <property type="term" value="F:purine-specific mismatch base pair DNA N-glycosylase activity"/>
    <property type="evidence" value="ECO:0007669"/>
    <property type="project" value="UniProtKB-EC"/>
</dbReference>
<evidence type="ECO:0000256" key="7">
    <source>
        <dbReference type="ARBA" id="ARBA00022723"/>
    </source>
</evidence>
<evidence type="ECO:0000256" key="11">
    <source>
        <dbReference type="ARBA" id="ARBA00023014"/>
    </source>
</evidence>
<dbReference type="GO" id="GO:0006284">
    <property type="term" value="P:base-excision repair"/>
    <property type="evidence" value="ECO:0007669"/>
    <property type="project" value="InterPro"/>
</dbReference>
<dbReference type="GO" id="GO:0051539">
    <property type="term" value="F:4 iron, 4 sulfur cluster binding"/>
    <property type="evidence" value="ECO:0007669"/>
    <property type="project" value="UniProtKB-KW"/>
</dbReference>
<keyword evidence="8" id="KW-0227">DNA damage</keyword>
<dbReference type="Gene3D" id="1.10.340.30">
    <property type="entry name" value="Hypothetical protein, domain 2"/>
    <property type="match status" value="1"/>
</dbReference>
<dbReference type="CDD" id="cd00056">
    <property type="entry name" value="ENDO3c"/>
    <property type="match status" value="1"/>
</dbReference>
<dbReference type="SMART" id="SM00478">
    <property type="entry name" value="ENDO3c"/>
    <property type="match status" value="1"/>
</dbReference>
<evidence type="ECO:0000313" key="16">
    <source>
        <dbReference type="Proteomes" id="UP000628079"/>
    </source>
</evidence>
<sequence>MSAVRPSATDLAALHGAVLDWYAVNSRPLPWREPSCSPWGVLLSEVMSQQTPLGRVEPIWRQWMERWPTPAQLAAESPGEVVRAWGRLGYPRRALRLHEAAVVITERHDGEVPRHEADLRALPGIGDYTAAAVAAFAFGDRSVVVDTNVRRVQARAVSGVAQAAPSMTRAEVALAADLLPVDDEDAATWNVAVMELGALVCTARSPRCDDCPVVGRCAWVLGGRPAYDGPPRRGQKWHGTDRQVRGVIVQALRESPGPVLREALAPGRDEQQVDRCLAGLVEDGLVEPVGDEHFGLPGVEEVAG</sequence>
<dbReference type="Proteomes" id="UP000628079">
    <property type="component" value="Unassembled WGS sequence"/>
</dbReference>
<keyword evidence="10" id="KW-0408">Iron</keyword>
<reference evidence="15" key="1">
    <citation type="journal article" date="2014" name="Int. J. Syst. Evol. Microbiol.">
        <title>Complete genome sequence of Corynebacterium casei LMG S-19264T (=DSM 44701T), isolated from a smear-ripened cheese.</title>
        <authorList>
            <consortium name="US DOE Joint Genome Institute (JGI-PGF)"/>
            <person name="Walter F."/>
            <person name="Albersmeier A."/>
            <person name="Kalinowski J."/>
            <person name="Ruckert C."/>
        </authorList>
    </citation>
    <scope>NUCLEOTIDE SEQUENCE</scope>
    <source>
        <strain evidence="15">CGMCC 1.10749</strain>
    </source>
</reference>
<dbReference type="InterPro" id="IPR003651">
    <property type="entry name" value="Endonuclease3_FeS-loop_motif"/>
</dbReference>
<evidence type="ECO:0000256" key="12">
    <source>
        <dbReference type="ARBA" id="ARBA00023204"/>
    </source>
</evidence>
<dbReference type="AlphaFoldDB" id="A0A8H9FUE3"/>
<feature type="domain" description="HhH-GPD" evidence="14">
    <location>
        <begin position="47"/>
        <end position="199"/>
    </location>
</feature>
<dbReference type="PANTHER" id="PTHR42944:SF1">
    <property type="entry name" value="ADENINE DNA GLYCOSYLASE"/>
    <property type="match status" value="1"/>
</dbReference>
<name>A0A8H9FUE3_9MICO</name>
<dbReference type="Pfam" id="PF10576">
    <property type="entry name" value="EndIII_4Fe-2S"/>
    <property type="match status" value="1"/>
</dbReference>
<dbReference type="InterPro" id="IPR023170">
    <property type="entry name" value="HhH_base_excis_C"/>
</dbReference>
<keyword evidence="6" id="KW-0004">4Fe-4S</keyword>
<gene>
    <name evidence="15" type="ORF">GCM10011314_28740</name>
</gene>
<organism evidence="15 16">
    <name type="scientific">Knoellia flava</name>
    <dbReference type="NCBI Taxonomy" id="913969"/>
    <lineage>
        <taxon>Bacteria</taxon>
        <taxon>Bacillati</taxon>
        <taxon>Actinomycetota</taxon>
        <taxon>Actinomycetes</taxon>
        <taxon>Micrococcales</taxon>
        <taxon>Intrasporangiaceae</taxon>
        <taxon>Knoellia</taxon>
    </lineage>
</organism>
<dbReference type="InterPro" id="IPR004035">
    <property type="entry name" value="Endouclease-III_FeS-bd_BS"/>
</dbReference>
<dbReference type="PROSITE" id="PS01155">
    <property type="entry name" value="ENDONUCLEASE_III_2"/>
    <property type="match status" value="1"/>
</dbReference>
<reference evidence="15" key="2">
    <citation type="submission" date="2020-09" db="EMBL/GenBank/DDBJ databases">
        <authorList>
            <person name="Sun Q."/>
            <person name="Zhou Y."/>
        </authorList>
    </citation>
    <scope>NUCLEOTIDE SEQUENCE</scope>
    <source>
        <strain evidence="15">CGMCC 1.10749</strain>
    </source>
</reference>
<dbReference type="GO" id="GO:0034039">
    <property type="term" value="F:8-oxo-7,8-dihydroguanine DNA N-glycosylase activity"/>
    <property type="evidence" value="ECO:0007669"/>
    <property type="project" value="TreeGrafter"/>
</dbReference>
<keyword evidence="13" id="KW-0326">Glycosidase</keyword>
<dbReference type="EC" id="3.2.2.31" evidence="4"/>
<comment type="caution">
    <text evidence="15">The sequence shown here is derived from an EMBL/GenBank/DDBJ whole genome shotgun (WGS) entry which is preliminary data.</text>
</comment>
<keyword evidence="11" id="KW-0411">Iron-sulfur</keyword>
<evidence type="ECO:0000256" key="4">
    <source>
        <dbReference type="ARBA" id="ARBA00012045"/>
    </source>
</evidence>
<evidence type="ECO:0000313" key="15">
    <source>
        <dbReference type="EMBL" id="GGB87208.1"/>
    </source>
</evidence>
<dbReference type="GO" id="GO:0035485">
    <property type="term" value="F:adenine/guanine mispair binding"/>
    <property type="evidence" value="ECO:0007669"/>
    <property type="project" value="TreeGrafter"/>
</dbReference>
<evidence type="ECO:0000259" key="14">
    <source>
        <dbReference type="SMART" id="SM00478"/>
    </source>
</evidence>
<evidence type="ECO:0000256" key="10">
    <source>
        <dbReference type="ARBA" id="ARBA00023004"/>
    </source>
</evidence>
<evidence type="ECO:0000256" key="5">
    <source>
        <dbReference type="ARBA" id="ARBA00022023"/>
    </source>
</evidence>
<keyword evidence="12" id="KW-0234">DNA repair</keyword>
<dbReference type="RefSeq" id="WP_035948490.1">
    <property type="nucleotide sequence ID" value="NZ_BMEA01000003.1"/>
</dbReference>
<keyword evidence="7" id="KW-0479">Metal-binding</keyword>
<comment type="cofactor">
    <cofactor evidence="2">
        <name>[4Fe-4S] cluster</name>
        <dbReference type="ChEBI" id="CHEBI:49883"/>
    </cofactor>
</comment>
<dbReference type="InterPro" id="IPR011257">
    <property type="entry name" value="DNA_glycosylase"/>
</dbReference>
<dbReference type="GO" id="GO:0032357">
    <property type="term" value="F:oxidized purine DNA binding"/>
    <property type="evidence" value="ECO:0007669"/>
    <property type="project" value="TreeGrafter"/>
</dbReference>
<dbReference type="GO" id="GO:0046872">
    <property type="term" value="F:metal ion binding"/>
    <property type="evidence" value="ECO:0007669"/>
    <property type="project" value="UniProtKB-KW"/>
</dbReference>
<dbReference type="InterPro" id="IPR003265">
    <property type="entry name" value="HhH-GPD_domain"/>
</dbReference>
<dbReference type="SUPFAM" id="SSF48150">
    <property type="entry name" value="DNA-glycosylase"/>
    <property type="match status" value="1"/>
</dbReference>
<dbReference type="Pfam" id="PF00730">
    <property type="entry name" value="HhH-GPD"/>
    <property type="match status" value="1"/>
</dbReference>
<evidence type="ECO:0000256" key="9">
    <source>
        <dbReference type="ARBA" id="ARBA00022801"/>
    </source>
</evidence>
<dbReference type="InterPro" id="IPR000445">
    <property type="entry name" value="HhH_motif"/>
</dbReference>
<comment type="similarity">
    <text evidence="3">Belongs to the Nth/MutY family.</text>
</comment>
<dbReference type="Pfam" id="PF00633">
    <property type="entry name" value="HHH"/>
    <property type="match status" value="1"/>
</dbReference>
<evidence type="ECO:0000256" key="13">
    <source>
        <dbReference type="ARBA" id="ARBA00023295"/>
    </source>
</evidence>
<evidence type="ECO:0000256" key="8">
    <source>
        <dbReference type="ARBA" id="ARBA00022763"/>
    </source>
</evidence>
<evidence type="ECO:0000256" key="2">
    <source>
        <dbReference type="ARBA" id="ARBA00001966"/>
    </source>
</evidence>
<evidence type="ECO:0000256" key="6">
    <source>
        <dbReference type="ARBA" id="ARBA00022485"/>
    </source>
</evidence>
<accession>A0A8H9FUE3</accession>
<dbReference type="PROSITE" id="PS00764">
    <property type="entry name" value="ENDONUCLEASE_III_1"/>
    <property type="match status" value="1"/>
</dbReference>
<dbReference type="GO" id="GO:0006298">
    <property type="term" value="P:mismatch repair"/>
    <property type="evidence" value="ECO:0007669"/>
    <property type="project" value="TreeGrafter"/>
</dbReference>
<evidence type="ECO:0000256" key="1">
    <source>
        <dbReference type="ARBA" id="ARBA00000843"/>
    </source>
</evidence>
<dbReference type="EMBL" id="BMEA01000003">
    <property type="protein sequence ID" value="GGB87208.1"/>
    <property type="molecule type" value="Genomic_DNA"/>
</dbReference>